<evidence type="ECO:0000256" key="13">
    <source>
        <dbReference type="SAM" id="MobiDB-lite"/>
    </source>
</evidence>
<dbReference type="InterPro" id="IPR000629">
    <property type="entry name" value="RNA-helicase_DEAD-box_CS"/>
</dbReference>
<dbReference type="Pfam" id="PF00271">
    <property type="entry name" value="Helicase_C"/>
    <property type="match status" value="1"/>
</dbReference>
<keyword evidence="18" id="KW-1185">Reference proteome</keyword>
<dbReference type="Pfam" id="PF13959">
    <property type="entry name" value="CTE_SPB4"/>
    <property type="match status" value="1"/>
</dbReference>
<comment type="caution">
    <text evidence="17">The sequence shown here is derived from an EMBL/GenBank/DDBJ whole genome shotgun (WGS) entry which is preliminary data.</text>
</comment>
<keyword evidence="5 12" id="KW-0547">Nucleotide-binding</keyword>
<dbReference type="InterPro" id="IPR027417">
    <property type="entry name" value="P-loop_NTPase"/>
</dbReference>
<reference evidence="17 18" key="1">
    <citation type="submission" date="2016-02" db="EMBL/GenBank/DDBJ databases">
        <title>Discovery of a natural microsporidian pathogen with a broad tissue tropism in Caenorhabditis elegans.</title>
        <authorList>
            <person name="Luallen R.J."/>
            <person name="Reinke A.W."/>
            <person name="Tong L."/>
            <person name="Botts M.R."/>
            <person name="Felix M.-A."/>
            <person name="Troemel E.R."/>
        </authorList>
    </citation>
    <scope>NUCLEOTIDE SEQUENCE [LARGE SCALE GENOMIC DNA]</scope>
    <source>
        <strain evidence="17 18">JUm2807</strain>
    </source>
</reference>
<organism evidence="17 18">
    <name type="scientific">Nematocida displodere</name>
    <dbReference type="NCBI Taxonomy" id="1805483"/>
    <lineage>
        <taxon>Eukaryota</taxon>
        <taxon>Fungi</taxon>
        <taxon>Fungi incertae sedis</taxon>
        <taxon>Microsporidia</taxon>
        <taxon>Nematocida</taxon>
    </lineage>
</organism>
<dbReference type="PANTHER" id="PTHR47959:SF1">
    <property type="entry name" value="ATP-DEPENDENT RNA HELICASE DBPA"/>
    <property type="match status" value="1"/>
</dbReference>
<feature type="short sequence motif" description="Q motif" evidence="11">
    <location>
        <begin position="1"/>
        <end position="29"/>
    </location>
</feature>
<evidence type="ECO:0000256" key="2">
    <source>
        <dbReference type="ARBA" id="ARBA00012552"/>
    </source>
</evidence>
<protein>
    <recommendedName>
        <fullName evidence="2">RNA helicase</fullName>
        <ecNumber evidence="2">3.6.4.13</ecNumber>
    </recommendedName>
</protein>
<evidence type="ECO:0000256" key="6">
    <source>
        <dbReference type="ARBA" id="ARBA00022801"/>
    </source>
</evidence>
<comment type="subcellular location">
    <subcellularLocation>
        <location evidence="1">Nucleus</location>
        <location evidence="1">Nucleolus</location>
    </subcellularLocation>
</comment>
<dbReference type="GO" id="GO:0006364">
    <property type="term" value="P:rRNA processing"/>
    <property type="evidence" value="ECO:0007669"/>
    <property type="project" value="UniProtKB-KW"/>
</dbReference>
<keyword evidence="3" id="KW-0690">Ribosome biogenesis</keyword>
<evidence type="ECO:0000313" key="17">
    <source>
        <dbReference type="EMBL" id="OAG29103.1"/>
    </source>
</evidence>
<sequence>MLFSSLPLAEALAKTLTEKGYTEMTPVQESVTPLLLRQRDVVAEAVTGSGKTLAFLVPLLQRLLGKKRAKAAGAPGPRALIVAPTRELAQQIHQVVEVLTRETGLVAHCVTGGSQVDEIVQSKMTSASGARAWPDLLTGSPGKILDLCRLAAMPLREVEVLVLDEADKLLSFGFQREIAEMLRRLPRQKQTAIFSATLSEFVHTIAKLGMRSPLFVCVKNKTRLPAQLQLFSLPVRAANKTETLLRVLPQVGPKAIVFFATCAQVEYFHARFLALEGREDFTPRLLQLHRKREQAEREEVYAEFAALEAGVLFSTDVSARGLDFPGVTGVVHFDLPQDPVTFVHRSGRTARCGQAGQCVFFYMPNEAQYVEFLRVRGIAAELHPYAREKRESKRFTDDRTAADLALPEDVENEQDVVAFVSYLRSYKEHLLKHVLNYKELDYNGLVDLYCLKRLPRVPEMQGMKIARFPKPSSEQKDTSPPDEIPSDLPDPGPDSGTGPCPNTNRRAPARKRSSNTFLRRKKFTGGKGRSGESNK</sequence>
<dbReference type="GO" id="GO:0016887">
    <property type="term" value="F:ATP hydrolysis activity"/>
    <property type="evidence" value="ECO:0007669"/>
    <property type="project" value="RHEA"/>
</dbReference>
<dbReference type="InterPro" id="IPR014014">
    <property type="entry name" value="RNA_helicase_DEAD_Q_motif"/>
</dbReference>
<evidence type="ECO:0000256" key="4">
    <source>
        <dbReference type="ARBA" id="ARBA00022552"/>
    </source>
</evidence>
<dbReference type="GeneID" id="93647592"/>
<evidence type="ECO:0000313" key="18">
    <source>
        <dbReference type="Proteomes" id="UP000185944"/>
    </source>
</evidence>
<evidence type="ECO:0000259" key="14">
    <source>
        <dbReference type="PROSITE" id="PS51192"/>
    </source>
</evidence>
<dbReference type="GO" id="GO:0005524">
    <property type="term" value="F:ATP binding"/>
    <property type="evidence" value="ECO:0007669"/>
    <property type="project" value="UniProtKB-KW"/>
</dbReference>
<feature type="region of interest" description="Disordered" evidence="13">
    <location>
        <begin position="462"/>
        <end position="535"/>
    </location>
</feature>
<evidence type="ECO:0000256" key="8">
    <source>
        <dbReference type="ARBA" id="ARBA00022840"/>
    </source>
</evidence>
<keyword evidence="7 12" id="KW-0347">Helicase</keyword>
<dbReference type="CDD" id="cd18787">
    <property type="entry name" value="SF2_C_DEAD"/>
    <property type="match status" value="1"/>
</dbReference>
<keyword evidence="4" id="KW-0698">rRNA processing</keyword>
<dbReference type="PANTHER" id="PTHR47959">
    <property type="entry name" value="ATP-DEPENDENT RNA HELICASE RHLE-RELATED"/>
    <property type="match status" value="1"/>
</dbReference>
<dbReference type="Proteomes" id="UP000185944">
    <property type="component" value="Unassembled WGS sequence"/>
</dbReference>
<dbReference type="InterPro" id="IPR014001">
    <property type="entry name" value="Helicase_ATP-bd"/>
</dbReference>
<name>A0A177EAY3_9MICR</name>
<proteinExistence type="inferred from homology"/>
<evidence type="ECO:0000256" key="1">
    <source>
        <dbReference type="ARBA" id="ARBA00004604"/>
    </source>
</evidence>
<evidence type="ECO:0000256" key="12">
    <source>
        <dbReference type="RuleBase" id="RU000492"/>
    </source>
</evidence>
<dbReference type="SMART" id="SM01178">
    <property type="entry name" value="DUF4217"/>
    <property type="match status" value="1"/>
</dbReference>
<feature type="domain" description="DEAD-box RNA helicase Q" evidence="16">
    <location>
        <begin position="1"/>
        <end position="29"/>
    </location>
</feature>
<dbReference type="SUPFAM" id="SSF52540">
    <property type="entry name" value="P-loop containing nucleoside triphosphate hydrolases"/>
    <property type="match status" value="2"/>
</dbReference>
<dbReference type="VEuPathDB" id="MicrosporidiaDB:NEDG_01242"/>
<dbReference type="GO" id="GO:0005829">
    <property type="term" value="C:cytosol"/>
    <property type="evidence" value="ECO:0007669"/>
    <property type="project" value="TreeGrafter"/>
</dbReference>
<dbReference type="GO" id="GO:0005730">
    <property type="term" value="C:nucleolus"/>
    <property type="evidence" value="ECO:0007669"/>
    <property type="project" value="UniProtKB-SubCell"/>
</dbReference>
<evidence type="ECO:0000256" key="11">
    <source>
        <dbReference type="PROSITE-ProRule" id="PRU00552"/>
    </source>
</evidence>
<dbReference type="InterPro" id="IPR025313">
    <property type="entry name" value="SPB4-like_CTE"/>
</dbReference>
<dbReference type="Pfam" id="PF00270">
    <property type="entry name" value="DEAD"/>
    <property type="match status" value="1"/>
</dbReference>
<keyword evidence="6 12" id="KW-0378">Hydrolase</keyword>
<dbReference type="SMART" id="SM00487">
    <property type="entry name" value="DEXDc"/>
    <property type="match status" value="1"/>
</dbReference>
<dbReference type="InterPro" id="IPR050079">
    <property type="entry name" value="DEAD_box_RNA_helicase"/>
</dbReference>
<evidence type="ECO:0000256" key="5">
    <source>
        <dbReference type="ARBA" id="ARBA00022741"/>
    </source>
</evidence>
<dbReference type="CDD" id="cd00268">
    <property type="entry name" value="DEADc"/>
    <property type="match status" value="1"/>
</dbReference>
<dbReference type="PROSITE" id="PS51194">
    <property type="entry name" value="HELICASE_CTER"/>
    <property type="match status" value="1"/>
</dbReference>
<feature type="domain" description="Helicase ATP-binding" evidence="14">
    <location>
        <begin position="32"/>
        <end position="216"/>
    </location>
</feature>
<feature type="domain" description="Helicase C-terminal" evidence="15">
    <location>
        <begin position="243"/>
        <end position="393"/>
    </location>
</feature>
<comment type="catalytic activity">
    <reaction evidence="10">
        <text>ATP + H2O = ADP + phosphate + H(+)</text>
        <dbReference type="Rhea" id="RHEA:13065"/>
        <dbReference type="ChEBI" id="CHEBI:15377"/>
        <dbReference type="ChEBI" id="CHEBI:15378"/>
        <dbReference type="ChEBI" id="CHEBI:30616"/>
        <dbReference type="ChEBI" id="CHEBI:43474"/>
        <dbReference type="ChEBI" id="CHEBI:456216"/>
        <dbReference type="EC" id="3.6.4.13"/>
    </reaction>
</comment>
<dbReference type="GO" id="GO:0003724">
    <property type="term" value="F:RNA helicase activity"/>
    <property type="evidence" value="ECO:0007669"/>
    <property type="project" value="UniProtKB-EC"/>
</dbReference>
<dbReference type="PROSITE" id="PS51195">
    <property type="entry name" value="Q_MOTIF"/>
    <property type="match status" value="1"/>
</dbReference>
<dbReference type="InterPro" id="IPR001650">
    <property type="entry name" value="Helicase_C-like"/>
</dbReference>
<comment type="similarity">
    <text evidence="12">Belongs to the DEAD box helicase family.</text>
</comment>
<evidence type="ECO:0000259" key="16">
    <source>
        <dbReference type="PROSITE" id="PS51195"/>
    </source>
</evidence>
<accession>A0A177EAY3</accession>
<evidence type="ECO:0000256" key="10">
    <source>
        <dbReference type="ARBA" id="ARBA00047984"/>
    </source>
</evidence>
<evidence type="ECO:0000256" key="3">
    <source>
        <dbReference type="ARBA" id="ARBA00022517"/>
    </source>
</evidence>
<dbReference type="EMBL" id="LTDL01000042">
    <property type="protein sequence ID" value="OAG29103.1"/>
    <property type="molecule type" value="Genomic_DNA"/>
</dbReference>
<dbReference type="InterPro" id="IPR011545">
    <property type="entry name" value="DEAD/DEAH_box_helicase_dom"/>
</dbReference>
<dbReference type="RefSeq" id="XP_067543848.1">
    <property type="nucleotide sequence ID" value="XM_067688660.1"/>
</dbReference>
<feature type="compositionally biased region" description="Basic residues" evidence="13">
    <location>
        <begin position="507"/>
        <end position="524"/>
    </location>
</feature>
<dbReference type="OrthoDB" id="7396459at2759"/>
<feature type="compositionally biased region" description="Low complexity" evidence="13">
    <location>
        <begin position="486"/>
        <end position="501"/>
    </location>
</feature>
<dbReference type="STRING" id="1805483.A0A177EAY3"/>
<gene>
    <name evidence="17" type="ORF">NEDG_01242</name>
</gene>
<dbReference type="GO" id="GO:0003723">
    <property type="term" value="F:RNA binding"/>
    <property type="evidence" value="ECO:0007669"/>
    <property type="project" value="UniProtKB-KW"/>
</dbReference>
<dbReference type="InterPro" id="IPR044742">
    <property type="entry name" value="DEAD/DEAH_RhlB"/>
</dbReference>
<dbReference type="PROSITE" id="PS00039">
    <property type="entry name" value="DEAD_ATP_HELICASE"/>
    <property type="match status" value="1"/>
</dbReference>
<dbReference type="PROSITE" id="PS51192">
    <property type="entry name" value="HELICASE_ATP_BIND_1"/>
    <property type="match status" value="1"/>
</dbReference>
<evidence type="ECO:0000256" key="7">
    <source>
        <dbReference type="ARBA" id="ARBA00022806"/>
    </source>
</evidence>
<keyword evidence="9" id="KW-0694">RNA-binding</keyword>
<dbReference type="Gene3D" id="3.40.50.300">
    <property type="entry name" value="P-loop containing nucleotide triphosphate hydrolases"/>
    <property type="match status" value="2"/>
</dbReference>
<dbReference type="AlphaFoldDB" id="A0A177EAY3"/>
<dbReference type="EC" id="3.6.4.13" evidence="2"/>
<evidence type="ECO:0000259" key="15">
    <source>
        <dbReference type="PROSITE" id="PS51194"/>
    </source>
</evidence>
<dbReference type="SMART" id="SM00490">
    <property type="entry name" value="HELICc"/>
    <property type="match status" value="1"/>
</dbReference>
<keyword evidence="8 12" id="KW-0067">ATP-binding</keyword>
<evidence type="ECO:0000256" key="9">
    <source>
        <dbReference type="ARBA" id="ARBA00022884"/>
    </source>
</evidence>